<evidence type="ECO:0000313" key="2">
    <source>
        <dbReference type="Proteomes" id="UP000534286"/>
    </source>
</evidence>
<dbReference type="AlphaFoldDB" id="A0A7W7RTD5"/>
<name>A0A7W7RTD5_9ACTN</name>
<reference evidence="1 2" key="1">
    <citation type="submission" date="2020-08" db="EMBL/GenBank/DDBJ databases">
        <title>Sequencing the genomes of 1000 actinobacteria strains.</title>
        <authorList>
            <person name="Klenk H.-P."/>
        </authorList>
    </citation>
    <scope>NUCLEOTIDE SEQUENCE [LARGE SCALE GENOMIC DNA]</scope>
    <source>
        <strain evidence="1 2">DSM 43023</strain>
    </source>
</reference>
<dbReference type="RefSeq" id="WP_184753554.1">
    <property type="nucleotide sequence ID" value="NZ_BAABEK010000047.1"/>
</dbReference>
<keyword evidence="2" id="KW-1185">Reference proteome</keyword>
<organism evidence="1 2">
    <name type="scientific">Streptosporangium album</name>
    <dbReference type="NCBI Taxonomy" id="47479"/>
    <lineage>
        <taxon>Bacteria</taxon>
        <taxon>Bacillati</taxon>
        <taxon>Actinomycetota</taxon>
        <taxon>Actinomycetes</taxon>
        <taxon>Streptosporangiales</taxon>
        <taxon>Streptosporangiaceae</taxon>
        <taxon>Streptosporangium</taxon>
    </lineage>
</organism>
<protein>
    <submittedName>
        <fullName evidence="1">Uncharacterized protein YukE</fullName>
    </submittedName>
</protein>
<sequence length="102" mass="11446">MSAAEDRARINFLSMDAAKERLVGIVKELDTTTDTLMTQITNDFAGAWEGDAVEFFAEHKKRWDNIEATMVVQLQQAAVAIGIAKENYELAEAKNKNLWIVN</sequence>
<comment type="caution">
    <text evidence="1">The sequence shown here is derived from an EMBL/GenBank/DDBJ whole genome shotgun (WGS) entry which is preliminary data.</text>
</comment>
<dbReference type="EMBL" id="JACHJU010000001">
    <property type="protein sequence ID" value="MBB4937136.1"/>
    <property type="molecule type" value="Genomic_DNA"/>
</dbReference>
<evidence type="ECO:0000313" key="1">
    <source>
        <dbReference type="EMBL" id="MBB4937136.1"/>
    </source>
</evidence>
<gene>
    <name evidence="1" type="ORF">FHR32_001441</name>
</gene>
<dbReference type="InterPro" id="IPR036689">
    <property type="entry name" value="ESAT-6-like_sf"/>
</dbReference>
<accession>A0A7W7RTD5</accession>
<proteinExistence type="predicted"/>
<dbReference type="Proteomes" id="UP000534286">
    <property type="component" value="Unassembled WGS sequence"/>
</dbReference>
<dbReference type="Gene3D" id="1.10.287.1060">
    <property type="entry name" value="ESAT-6-like"/>
    <property type="match status" value="1"/>
</dbReference>
<dbReference type="SUPFAM" id="SSF140453">
    <property type="entry name" value="EsxAB dimer-like"/>
    <property type="match status" value="1"/>
</dbReference>